<accession>X6P923</accession>
<evidence type="ECO:0000313" key="2">
    <source>
        <dbReference type="Proteomes" id="UP000023152"/>
    </source>
</evidence>
<dbReference type="Proteomes" id="UP000023152">
    <property type="component" value="Unassembled WGS sequence"/>
</dbReference>
<organism evidence="1 2">
    <name type="scientific">Reticulomyxa filosa</name>
    <dbReference type="NCBI Taxonomy" id="46433"/>
    <lineage>
        <taxon>Eukaryota</taxon>
        <taxon>Sar</taxon>
        <taxon>Rhizaria</taxon>
        <taxon>Retaria</taxon>
        <taxon>Foraminifera</taxon>
        <taxon>Monothalamids</taxon>
        <taxon>Reticulomyxidae</taxon>
        <taxon>Reticulomyxa</taxon>
    </lineage>
</organism>
<evidence type="ECO:0000313" key="1">
    <source>
        <dbReference type="EMBL" id="ETO34613.1"/>
    </source>
</evidence>
<comment type="caution">
    <text evidence="1">The sequence shown here is derived from an EMBL/GenBank/DDBJ whole genome shotgun (WGS) entry which is preliminary data.</text>
</comment>
<reference evidence="1 2" key="1">
    <citation type="journal article" date="2013" name="Curr. Biol.">
        <title>The Genome of the Foraminiferan Reticulomyxa filosa.</title>
        <authorList>
            <person name="Glockner G."/>
            <person name="Hulsmann N."/>
            <person name="Schleicher M."/>
            <person name="Noegel A.A."/>
            <person name="Eichinger L."/>
            <person name="Gallinger C."/>
            <person name="Pawlowski J."/>
            <person name="Sierra R."/>
            <person name="Euteneuer U."/>
            <person name="Pillet L."/>
            <person name="Moustafa A."/>
            <person name="Platzer M."/>
            <person name="Groth M."/>
            <person name="Szafranski K."/>
            <person name="Schliwa M."/>
        </authorList>
    </citation>
    <scope>NUCLEOTIDE SEQUENCE [LARGE SCALE GENOMIC DNA]</scope>
</reference>
<gene>
    <name evidence="1" type="ORF">RFI_02477</name>
</gene>
<keyword evidence="2" id="KW-1185">Reference proteome</keyword>
<name>X6P923_RETFI</name>
<sequence>MDSIHRYNNQSMVVRRGDHTYYGVRAVIGGRNNNLLFITYYYDNISVFNLNTFKFIKHFHLPTNNCIYHHCFVSKSENEQEREMMKTNEKNKQNQMLLIRAIKK</sequence>
<dbReference type="AlphaFoldDB" id="X6P923"/>
<dbReference type="EMBL" id="ASPP01002420">
    <property type="protein sequence ID" value="ETO34613.1"/>
    <property type="molecule type" value="Genomic_DNA"/>
</dbReference>
<protein>
    <submittedName>
        <fullName evidence="1">Uncharacterized protein</fullName>
    </submittedName>
</protein>
<proteinExistence type="predicted"/>